<accession>A0ABR2ZJC0</accession>
<gene>
    <name evidence="1" type="ORF">AAF712_011701</name>
</gene>
<sequence length="214" mass="24301">MVRLLALPSFRILDGTMNIIVVPSPVSVPKPFRPTVNLDTVKAAVSHARLVNGILWGKTYDSWNDPIFDQAVHDFIEWANTKLDVATASYNLPHHAHCEILALTYIHENQLSVHPRISSSELPCETCKLIMDIYYDIHGIDFARIISNGFMDDTCLVPKFGGELGEKFERLLLARLWLQLTFTVIKWIDQLPVHAGYWAERKFQSRSKASDPDA</sequence>
<reference evidence="1 2" key="1">
    <citation type="submission" date="2024-05" db="EMBL/GenBank/DDBJ databases">
        <title>A draft genome resource for the thread blight pathogen Marasmius tenuissimus strain MS-2.</title>
        <authorList>
            <person name="Yulfo-Soto G.E."/>
            <person name="Baruah I.K."/>
            <person name="Amoako-Attah I."/>
            <person name="Bukari Y."/>
            <person name="Meinhardt L.W."/>
            <person name="Bailey B.A."/>
            <person name="Cohen S.P."/>
        </authorList>
    </citation>
    <scope>NUCLEOTIDE SEQUENCE [LARGE SCALE GENOMIC DNA]</scope>
    <source>
        <strain evidence="1 2">MS-2</strain>
    </source>
</reference>
<dbReference type="Proteomes" id="UP001437256">
    <property type="component" value="Unassembled WGS sequence"/>
</dbReference>
<evidence type="ECO:0000313" key="2">
    <source>
        <dbReference type="Proteomes" id="UP001437256"/>
    </source>
</evidence>
<evidence type="ECO:0000313" key="1">
    <source>
        <dbReference type="EMBL" id="KAL0061478.1"/>
    </source>
</evidence>
<organism evidence="1 2">
    <name type="scientific">Marasmius tenuissimus</name>
    <dbReference type="NCBI Taxonomy" id="585030"/>
    <lineage>
        <taxon>Eukaryota</taxon>
        <taxon>Fungi</taxon>
        <taxon>Dikarya</taxon>
        <taxon>Basidiomycota</taxon>
        <taxon>Agaricomycotina</taxon>
        <taxon>Agaricomycetes</taxon>
        <taxon>Agaricomycetidae</taxon>
        <taxon>Agaricales</taxon>
        <taxon>Marasmiineae</taxon>
        <taxon>Marasmiaceae</taxon>
        <taxon>Marasmius</taxon>
    </lineage>
</organism>
<protein>
    <submittedName>
        <fullName evidence="1">Uncharacterized protein</fullName>
    </submittedName>
</protein>
<keyword evidence="2" id="KW-1185">Reference proteome</keyword>
<name>A0ABR2ZJC0_9AGAR</name>
<dbReference type="EMBL" id="JBBXMP010000134">
    <property type="protein sequence ID" value="KAL0061478.1"/>
    <property type="molecule type" value="Genomic_DNA"/>
</dbReference>
<proteinExistence type="predicted"/>
<comment type="caution">
    <text evidence="1">The sequence shown here is derived from an EMBL/GenBank/DDBJ whole genome shotgun (WGS) entry which is preliminary data.</text>
</comment>